<evidence type="ECO:0000259" key="5">
    <source>
        <dbReference type="Pfam" id="PF00263"/>
    </source>
</evidence>
<dbReference type="PRINTS" id="PR00811">
    <property type="entry name" value="BCTERIALGSPD"/>
</dbReference>
<feature type="domain" description="Type II/III secretion system secretin-like" evidence="5">
    <location>
        <begin position="566"/>
        <end position="733"/>
    </location>
</feature>
<organism evidence="6 7">
    <name type="scientific">Leptobacterium flavescens</name>
    <dbReference type="NCBI Taxonomy" id="472055"/>
    <lineage>
        <taxon>Bacteria</taxon>
        <taxon>Pseudomonadati</taxon>
        <taxon>Bacteroidota</taxon>
        <taxon>Flavobacteriia</taxon>
        <taxon>Flavobacteriales</taxon>
        <taxon>Flavobacteriaceae</taxon>
        <taxon>Leptobacterium</taxon>
    </lineage>
</organism>
<feature type="compositionally biased region" description="Low complexity" evidence="3">
    <location>
        <begin position="414"/>
        <end position="435"/>
    </location>
</feature>
<dbReference type="EMBL" id="JAABOO010000001">
    <property type="protein sequence ID" value="NER12992.1"/>
    <property type="molecule type" value="Genomic_DNA"/>
</dbReference>
<dbReference type="Gene3D" id="3.55.50.30">
    <property type="match status" value="1"/>
</dbReference>
<name>A0A6P0UKB6_9FLAO</name>
<sequence length="734" mass="81198">MIRKWSILCLLFLCFWVSAQDNRIENIKNRLEVLSVENKGLTEELKLNINVTDITLPNFLTAVSKVHQLNINISSELNSITLVNNFPDVNVADLLVFLCKEYDLDIDFTGNILSVKKYSAPPLEVEERIIPVKYNAVQDIISLDLKNDKLYDAFIAIMNESGKKLSWSPDIADKPITSFINGASFHSAMSNLAFANDLLVTKNKDGFYLFEDNSLVQGTTASNTTNTTRPRPRRNKSSSFYYKVLDTLNQVIEVDFENIPIKDVISDIGNDLKVNIFTAKPLDEAGTATFKTKYIAFDDLLDKLFEAQQSVSVSTSNNVQTSSSTSRQQSGLSGSSGLFTYKKEGNTYFFGTSDQLSVRKIEVIQLQHRSVELLGDPSGSFGSQRSAGRTQGGNLNFIGGSANGFQNNNNFGNNNNFNNRNNNNNRVNRNQQGFNSGDSKAETLISILPEDVKMGLDITMDVELNSFMVSGPAPNVNRFKAFLNQIDKPVPFILIEVILLEINKSATIESGISWGIGDEPVNTRGGLFPNTDITLGAKTVNRIIGGFDGFTNIGKVVPNFFANIKAMEANGLVKIRSTPKLSTLNGHRASLSIGETTYYVVTSQNFFGSQIPQSTEIRNFVPIDAELAINVKPSVSGDGQITLDVNVVQSDFNGARIDEDAPPGLNSREFSSIIRVRDQDIAVLGGLEEKIKNDSGNGVPFLARVPVIKWFFSQRRREDTKRKLTVLIKPTIIY</sequence>
<feature type="signal peptide" evidence="4">
    <location>
        <begin position="1"/>
        <end position="19"/>
    </location>
</feature>
<evidence type="ECO:0000256" key="1">
    <source>
        <dbReference type="RuleBase" id="RU004003"/>
    </source>
</evidence>
<dbReference type="RefSeq" id="WP_163605995.1">
    <property type="nucleotide sequence ID" value="NZ_JAABOO010000001.1"/>
</dbReference>
<dbReference type="Pfam" id="PF00263">
    <property type="entry name" value="Secretin"/>
    <property type="match status" value="1"/>
</dbReference>
<keyword evidence="2" id="KW-0175">Coiled coil</keyword>
<dbReference type="InterPro" id="IPR050810">
    <property type="entry name" value="Bact_Secretion_Sys_Channel"/>
</dbReference>
<reference evidence="6 7" key="1">
    <citation type="submission" date="2020-01" db="EMBL/GenBank/DDBJ databases">
        <title>Leptobacterium flavescens.</title>
        <authorList>
            <person name="Wang G."/>
        </authorList>
    </citation>
    <scope>NUCLEOTIDE SEQUENCE [LARGE SCALE GENOMIC DNA]</scope>
    <source>
        <strain evidence="6 7">KCTC 22160</strain>
    </source>
</reference>
<dbReference type="AlphaFoldDB" id="A0A6P0UKB6"/>
<feature type="region of interest" description="Disordered" evidence="3">
    <location>
        <begin position="315"/>
        <end position="335"/>
    </location>
</feature>
<evidence type="ECO:0000256" key="2">
    <source>
        <dbReference type="SAM" id="Coils"/>
    </source>
</evidence>
<dbReference type="GO" id="GO:0015627">
    <property type="term" value="C:type II protein secretion system complex"/>
    <property type="evidence" value="ECO:0007669"/>
    <property type="project" value="TreeGrafter"/>
</dbReference>
<keyword evidence="7" id="KW-1185">Reference proteome</keyword>
<accession>A0A6P0UKB6</accession>
<gene>
    <name evidence="6" type="ORF">GWK08_06045</name>
</gene>
<feature type="region of interest" description="Disordered" evidence="3">
    <location>
        <begin position="414"/>
        <end position="437"/>
    </location>
</feature>
<evidence type="ECO:0000313" key="7">
    <source>
        <dbReference type="Proteomes" id="UP000468581"/>
    </source>
</evidence>
<feature type="coiled-coil region" evidence="2">
    <location>
        <begin position="17"/>
        <end position="44"/>
    </location>
</feature>
<dbReference type="PANTHER" id="PTHR30332">
    <property type="entry name" value="PROBABLE GENERAL SECRETION PATHWAY PROTEIN D"/>
    <property type="match status" value="1"/>
</dbReference>
<feature type="chain" id="PRO_5026941961" evidence="4">
    <location>
        <begin position="20"/>
        <end position="734"/>
    </location>
</feature>
<proteinExistence type="inferred from homology"/>
<dbReference type="GO" id="GO:0009306">
    <property type="term" value="P:protein secretion"/>
    <property type="evidence" value="ECO:0007669"/>
    <property type="project" value="InterPro"/>
</dbReference>
<evidence type="ECO:0000256" key="4">
    <source>
        <dbReference type="SAM" id="SignalP"/>
    </source>
</evidence>
<protein>
    <submittedName>
        <fullName evidence="6">General secretion pathway protein GspD</fullName>
    </submittedName>
</protein>
<comment type="similarity">
    <text evidence="1">Belongs to the bacterial secretin family.</text>
</comment>
<evidence type="ECO:0000256" key="3">
    <source>
        <dbReference type="SAM" id="MobiDB-lite"/>
    </source>
</evidence>
<evidence type="ECO:0000313" key="6">
    <source>
        <dbReference type="EMBL" id="NER12992.1"/>
    </source>
</evidence>
<keyword evidence="4" id="KW-0732">Signal</keyword>
<comment type="caution">
    <text evidence="6">The sequence shown here is derived from an EMBL/GenBank/DDBJ whole genome shotgun (WGS) entry which is preliminary data.</text>
</comment>
<dbReference type="Proteomes" id="UP000468581">
    <property type="component" value="Unassembled WGS sequence"/>
</dbReference>
<dbReference type="PANTHER" id="PTHR30332:SF17">
    <property type="entry name" value="TYPE IV PILIATION SYSTEM PROTEIN DR_0774-RELATED"/>
    <property type="match status" value="1"/>
</dbReference>
<dbReference type="InterPro" id="IPR001775">
    <property type="entry name" value="GspD/PilQ"/>
</dbReference>
<dbReference type="InterPro" id="IPR004846">
    <property type="entry name" value="T2SS/T3SS_dom"/>
</dbReference>